<proteinExistence type="predicted"/>
<dbReference type="Gene3D" id="6.10.140.1340">
    <property type="match status" value="1"/>
</dbReference>
<gene>
    <name evidence="3" type="ORF">CKO42_10650</name>
</gene>
<sequence>MGRLRRKPIRPLVARRPRLSRQLLDVATISRRPLEGRVMQETLSWDAQTLRSAMASNPAIRVIDVRSAAEFESEHIPGSLNIPMGTLEEHVGRILKVVSDPIVFVCQMGGRAQKAQQMAGAESDAGALADGGLGHVHVLAGGLRAWEQAGGELKRGRRVWSAERQVRFITGSIVVISILLSGFVPALKWVALFIGLGLIVAAWTNFCGLEQLLAKLPWNRATRPSPDVVIEQLIAATRRLA</sequence>
<protein>
    <recommendedName>
        <fullName evidence="2">Rhodanese domain-containing protein</fullName>
    </recommendedName>
</protein>
<dbReference type="PANTHER" id="PTHR44086">
    <property type="entry name" value="THIOSULFATE SULFURTRANSFERASE RDL2, MITOCHONDRIAL-RELATED"/>
    <property type="match status" value="1"/>
</dbReference>
<dbReference type="Pfam" id="PF11127">
    <property type="entry name" value="YgaP-like_TM"/>
    <property type="match status" value="1"/>
</dbReference>
<dbReference type="CDD" id="cd00158">
    <property type="entry name" value="RHOD"/>
    <property type="match status" value="1"/>
</dbReference>
<dbReference type="GO" id="GO:0004792">
    <property type="term" value="F:thiosulfate-cyanide sulfurtransferase activity"/>
    <property type="evidence" value="ECO:0007669"/>
    <property type="project" value="TreeGrafter"/>
</dbReference>
<dbReference type="AlphaFoldDB" id="A0A9X0W896"/>
<name>A0A9X0W896_9GAMM</name>
<dbReference type="Proteomes" id="UP001138768">
    <property type="component" value="Unassembled WGS sequence"/>
</dbReference>
<evidence type="ECO:0000313" key="4">
    <source>
        <dbReference type="Proteomes" id="UP001138768"/>
    </source>
</evidence>
<dbReference type="InterPro" id="IPR021309">
    <property type="entry name" value="YgaP-like_TM"/>
</dbReference>
<organism evidence="3 4">
    <name type="scientific">Lamprobacter modestohalophilus</name>
    <dbReference type="NCBI Taxonomy" id="1064514"/>
    <lineage>
        <taxon>Bacteria</taxon>
        <taxon>Pseudomonadati</taxon>
        <taxon>Pseudomonadota</taxon>
        <taxon>Gammaproteobacteria</taxon>
        <taxon>Chromatiales</taxon>
        <taxon>Chromatiaceae</taxon>
        <taxon>Lamprobacter</taxon>
    </lineage>
</organism>
<dbReference type="Pfam" id="PF00581">
    <property type="entry name" value="Rhodanese"/>
    <property type="match status" value="1"/>
</dbReference>
<keyword evidence="1" id="KW-1133">Transmembrane helix</keyword>
<dbReference type="SUPFAM" id="SSF52821">
    <property type="entry name" value="Rhodanese/Cell cycle control phosphatase"/>
    <property type="match status" value="1"/>
</dbReference>
<keyword evidence="4" id="KW-1185">Reference proteome</keyword>
<dbReference type="InterPro" id="IPR001763">
    <property type="entry name" value="Rhodanese-like_dom"/>
</dbReference>
<dbReference type="Gene3D" id="3.40.250.10">
    <property type="entry name" value="Rhodanese-like domain"/>
    <property type="match status" value="1"/>
</dbReference>
<dbReference type="InterPro" id="IPR036873">
    <property type="entry name" value="Rhodanese-like_dom_sf"/>
</dbReference>
<evidence type="ECO:0000313" key="3">
    <source>
        <dbReference type="EMBL" id="MBK1618882.1"/>
    </source>
</evidence>
<evidence type="ECO:0000256" key="1">
    <source>
        <dbReference type="SAM" id="Phobius"/>
    </source>
</evidence>
<evidence type="ECO:0000259" key="2">
    <source>
        <dbReference type="PROSITE" id="PS50206"/>
    </source>
</evidence>
<accession>A0A9X0W896</accession>
<dbReference type="PANTHER" id="PTHR44086:SF10">
    <property type="entry name" value="THIOSULFATE SULFURTRANSFERASE_RHODANESE-LIKE DOMAIN-CONTAINING PROTEIN 3"/>
    <property type="match status" value="1"/>
</dbReference>
<feature type="domain" description="Rhodanese" evidence="2">
    <location>
        <begin position="56"/>
        <end position="155"/>
    </location>
</feature>
<dbReference type="EMBL" id="NRRY01000015">
    <property type="protein sequence ID" value="MBK1618882.1"/>
    <property type="molecule type" value="Genomic_DNA"/>
</dbReference>
<feature type="transmembrane region" description="Helical" evidence="1">
    <location>
        <begin position="166"/>
        <end position="184"/>
    </location>
</feature>
<dbReference type="SMART" id="SM00450">
    <property type="entry name" value="RHOD"/>
    <property type="match status" value="1"/>
</dbReference>
<feature type="transmembrane region" description="Helical" evidence="1">
    <location>
        <begin position="190"/>
        <end position="213"/>
    </location>
</feature>
<dbReference type="PROSITE" id="PS50206">
    <property type="entry name" value="RHODANESE_3"/>
    <property type="match status" value="1"/>
</dbReference>
<keyword evidence="1" id="KW-0472">Membrane</keyword>
<keyword evidence="1" id="KW-0812">Transmembrane</keyword>
<reference evidence="3 4" key="1">
    <citation type="journal article" date="2020" name="Microorganisms">
        <title>Osmotic Adaptation and Compatible Solute Biosynthesis of Phototrophic Bacteria as Revealed from Genome Analyses.</title>
        <authorList>
            <person name="Imhoff J.F."/>
            <person name="Rahn T."/>
            <person name="Kunzel S."/>
            <person name="Keller A."/>
            <person name="Neulinger S.C."/>
        </authorList>
    </citation>
    <scope>NUCLEOTIDE SEQUENCE [LARGE SCALE GENOMIC DNA]</scope>
    <source>
        <strain evidence="3 4">DSM 25653</strain>
    </source>
</reference>
<comment type="caution">
    <text evidence="3">The sequence shown here is derived from an EMBL/GenBank/DDBJ whole genome shotgun (WGS) entry which is preliminary data.</text>
</comment>